<keyword evidence="4 8" id="KW-0479">Metal-binding</keyword>
<evidence type="ECO:0000256" key="6">
    <source>
        <dbReference type="ARBA" id="ARBA00022842"/>
    </source>
</evidence>
<evidence type="ECO:0000313" key="11">
    <source>
        <dbReference type="Proteomes" id="UP000377224"/>
    </source>
</evidence>
<accession>A0A5E7G4S1</accession>
<keyword evidence="2 8" id="KW-1277">Toxin-antitoxin system</keyword>
<dbReference type="Proteomes" id="UP000377224">
    <property type="component" value="Unassembled WGS sequence"/>
</dbReference>
<dbReference type="GO" id="GO:0090729">
    <property type="term" value="F:toxin activity"/>
    <property type="evidence" value="ECO:0007669"/>
    <property type="project" value="UniProtKB-KW"/>
</dbReference>
<organism evidence="10 11">
    <name type="scientific">Pseudomonas fluorescens</name>
    <dbReference type="NCBI Taxonomy" id="294"/>
    <lineage>
        <taxon>Bacteria</taxon>
        <taxon>Pseudomonadati</taxon>
        <taxon>Pseudomonadota</taxon>
        <taxon>Gammaproteobacteria</taxon>
        <taxon>Pseudomonadales</taxon>
        <taxon>Pseudomonadaceae</taxon>
        <taxon>Pseudomonas</taxon>
    </lineage>
</organism>
<evidence type="ECO:0000256" key="2">
    <source>
        <dbReference type="ARBA" id="ARBA00022649"/>
    </source>
</evidence>
<dbReference type="GO" id="GO:0016787">
    <property type="term" value="F:hydrolase activity"/>
    <property type="evidence" value="ECO:0007669"/>
    <property type="project" value="UniProtKB-KW"/>
</dbReference>
<comment type="cofactor">
    <cofactor evidence="1 8">
        <name>Mg(2+)</name>
        <dbReference type="ChEBI" id="CHEBI:18420"/>
    </cofactor>
</comment>
<keyword evidence="6 8" id="KW-0460">Magnesium</keyword>
<dbReference type="RefSeq" id="WP_122662452.1">
    <property type="nucleotide sequence ID" value="NZ_CABVIN010000001.1"/>
</dbReference>
<dbReference type="Pfam" id="PF01850">
    <property type="entry name" value="PIN"/>
    <property type="match status" value="1"/>
</dbReference>
<protein>
    <recommendedName>
        <fullName evidence="8">Ribonuclease VapC</fullName>
        <shortName evidence="8">RNase VapC</shortName>
        <ecNumber evidence="8">3.1.-.-</ecNumber>
    </recommendedName>
    <alternativeName>
        <fullName evidence="8">Toxin VapC</fullName>
    </alternativeName>
</protein>
<gene>
    <name evidence="10" type="primary">fitB_1</name>
    <name evidence="8" type="synonym">vapC</name>
    <name evidence="10" type="ORF">PS896_00049</name>
</gene>
<dbReference type="EC" id="3.1.-.-" evidence="8"/>
<name>A0A5E7G4S1_PSEFL</name>
<dbReference type="InterPro" id="IPR029060">
    <property type="entry name" value="PIN-like_dom_sf"/>
</dbReference>
<dbReference type="PANTHER" id="PTHR33653:SF1">
    <property type="entry name" value="RIBONUCLEASE VAPC2"/>
    <property type="match status" value="1"/>
</dbReference>
<evidence type="ECO:0000313" key="10">
    <source>
        <dbReference type="EMBL" id="VVO46536.1"/>
    </source>
</evidence>
<keyword evidence="5 8" id="KW-0378">Hydrolase</keyword>
<dbReference type="InterPro" id="IPR022907">
    <property type="entry name" value="VapC_family"/>
</dbReference>
<dbReference type="SUPFAM" id="SSF88723">
    <property type="entry name" value="PIN domain-like"/>
    <property type="match status" value="1"/>
</dbReference>
<evidence type="ECO:0000256" key="3">
    <source>
        <dbReference type="ARBA" id="ARBA00022722"/>
    </source>
</evidence>
<evidence type="ECO:0000259" key="9">
    <source>
        <dbReference type="Pfam" id="PF01850"/>
    </source>
</evidence>
<dbReference type="CDD" id="cd18731">
    <property type="entry name" value="PIN_NgFitB-like"/>
    <property type="match status" value="1"/>
</dbReference>
<evidence type="ECO:0000256" key="7">
    <source>
        <dbReference type="ARBA" id="ARBA00038093"/>
    </source>
</evidence>
<dbReference type="EMBL" id="CABVIN010000001">
    <property type="protein sequence ID" value="VVO46536.1"/>
    <property type="molecule type" value="Genomic_DNA"/>
</dbReference>
<dbReference type="AlphaFoldDB" id="A0A5E7G4S1"/>
<feature type="binding site" evidence="8">
    <location>
        <position position="5"/>
    </location>
    <ligand>
        <name>Mg(2+)</name>
        <dbReference type="ChEBI" id="CHEBI:18420"/>
    </ligand>
</feature>
<proteinExistence type="inferred from homology"/>
<dbReference type="HAMAP" id="MF_00265">
    <property type="entry name" value="VapC_Nob1"/>
    <property type="match status" value="1"/>
</dbReference>
<evidence type="ECO:0000256" key="4">
    <source>
        <dbReference type="ARBA" id="ARBA00022723"/>
    </source>
</evidence>
<dbReference type="InterPro" id="IPR050556">
    <property type="entry name" value="Type_II_TA_system_RNase"/>
</dbReference>
<dbReference type="GO" id="GO:0000287">
    <property type="term" value="F:magnesium ion binding"/>
    <property type="evidence" value="ECO:0007669"/>
    <property type="project" value="UniProtKB-UniRule"/>
</dbReference>
<evidence type="ECO:0000256" key="1">
    <source>
        <dbReference type="ARBA" id="ARBA00001946"/>
    </source>
</evidence>
<keyword evidence="3 8" id="KW-0540">Nuclease</keyword>
<feature type="binding site" evidence="8">
    <location>
        <position position="104"/>
    </location>
    <ligand>
        <name>Mg(2+)</name>
        <dbReference type="ChEBI" id="CHEBI:18420"/>
    </ligand>
</feature>
<dbReference type="PANTHER" id="PTHR33653">
    <property type="entry name" value="RIBONUCLEASE VAPC2"/>
    <property type="match status" value="1"/>
</dbReference>
<keyword evidence="8" id="KW-0800">Toxin</keyword>
<dbReference type="Gene3D" id="3.40.50.1010">
    <property type="entry name" value="5'-nuclease"/>
    <property type="match status" value="1"/>
</dbReference>
<comment type="similarity">
    <text evidence="7 8">Belongs to the PINc/VapC protein family.</text>
</comment>
<evidence type="ECO:0000256" key="5">
    <source>
        <dbReference type="ARBA" id="ARBA00022801"/>
    </source>
</evidence>
<reference evidence="10 11" key="1">
    <citation type="submission" date="2019-09" db="EMBL/GenBank/DDBJ databases">
        <authorList>
            <person name="Chandra G."/>
            <person name="Truman W A."/>
        </authorList>
    </citation>
    <scope>NUCLEOTIDE SEQUENCE [LARGE SCALE GENOMIC DNA]</scope>
    <source>
        <strain evidence="10">PS896</strain>
    </source>
</reference>
<feature type="domain" description="PIN" evidence="9">
    <location>
        <begin position="2"/>
        <end position="122"/>
    </location>
</feature>
<dbReference type="InterPro" id="IPR002716">
    <property type="entry name" value="PIN_dom"/>
</dbReference>
<comment type="function">
    <text evidence="8">Toxic component of a toxin-antitoxin (TA) system. An RNase.</text>
</comment>
<dbReference type="GO" id="GO:0004540">
    <property type="term" value="F:RNA nuclease activity"/>
    <property type="evidence" value="ECO:0007669"/>
    <property type="project" value="InterPro"/>
</dbReference>
<sequence length="139" mass="15150">MIVLDTSVLSEFMRVEPESRVLAWVDAQPAMELAVSAVTVAEIFHGIARLPSGKRKQKLEAHAMAMFEEDFAGRILSFDAHAAVEYATLVADCESKGRAVSMADAQIAAICRTHGLPIATRNVKDFEFSGVEMINPWAA</sequence>
<evidence type="ECO:0000256" key="8">
    <source>
        <dbReference type="HAMAP-Rule" id="MF_00265"/>
    </source>
</evidence>